<protein>
    <submittedName>
        <fullName evidence="2">CRISPR-associated protein</fullName>
    </submittedName>
</protein>
<keyword evidence="3" id="KW-1185">Reference proteome</keyword>
<dbReference type="CDD" id="cd09741">
    <property type="entry name" value="Csx1_III-U"/>
    <property type="match status" value="1"/>
</dbReference>
<feature type="domain" description="CRISPR system ring nuclease SSO2081-like" evidence="1">
    <location>
        <begin position="24"/>
        <end position="236"/>
    </location>
</feature>
<sequence length="384" mass="43291">MTAMPSIAPHAYPRRILLAVTGLSPQVVTETLYALAQQAMPFIPTEIHLITTREGSERARLSLLSEEPGWFHRFMRDFGLSNTIAFNSGSIHVMHDVHGNPLDDIRTPEDNEWAADYITAWVRRFTADAESALHVSIAGGRKTMGFYLGYALSLYGRPQDRLSHVLVSEPFESSWDFFYPTPYERVIQVRNNTLANCQDARVTLAEIPFVRLREGLPQRLLNGNSSFSETVRAAARGLAEPRLVLNITQGKAQADGEPIDLGPTEFAVLLWLVKRVMEDNPEVQWGRREEAEEFMRLAQTVLNPAGGEYERLYKAIEWRLNDPKALGEYFEPQKSRINKAFAAALGENAVARYQIRRTGARGASRYSLPLTSDQIEIIDADEIQ</sequence>
<dbReference type="NCBIfam" id="TIGR02584">
    <property type="entry name" value="cas_NE0113"/>
    <property type="match status" value="1"/>
</dbReference>
<dbReference type="RefSeq" id="WP_201739316.1">
    <property type="nucleotide sequence ID" value="NZ_VJON01000016.1"/>
</dbReference>
<accession>A0A554XFQ4</accession>
<proteinExistence type="predicted"/>
<dbReference type="InterPro" id="IPR019092">
    <property type="entry name" value="SSO2081-like_dom"/>
</dbReference>
<dbReference type="InterPro" id="IPR013413">
    <property type="entry name" value="CRISPR-assoc_prot_NE0113"/>
</dbReference>
<organism evidence="2 3">
    <name type="scientific">Tepidimonas charontis</name>
    <dbReference type="NCBI Taxonomy" id="2267262"/>
    <lineage>
        <taxon>Bacteria</taxon>
        <taxon>Pseudomonadati</taxon>
        <taxon>Pseudomonadota</taxon>
        <taxon>Betaproteobacteria</taxon>
        <taxon>Burkholderiales</taxon>
        <taxon>Tepidimonas</taxon>
    </lineage>
</organism>
<evidence type="ECO:0000313" key="2">
    <source>
        <dbReference type="EMBL" id="TSE34656.1"/>
    </source>
</evidence>
<name>A0A554XFQ4_9BURK</name>
<gene>
    <name evidence="2" type="ORF">Tchar_01295</name>
</gene>
<comment type="caution">
    <text evidence="2">The sequence shown here is derived from an EMBL/GenBank/DDBJ whole genome shotgun (WGS) entry which is preliminary data.</text>
</comment>
<dbReference type="AlphaFoldDB" id="A0A554XFQ4"/>
<dbReference type="Proteomes" id="UP000318294">
    <property type="component" value="Unassembled WGS sequence"/>
</dbReference>
<evidence type="ECO:0000259" key="1">
    <source>
        <dbReference type="Pfam" id="PF09623"/>
    </source>
</evidence>
<dbReference type="EMBL" id="VJON01000016">
    <property type="protein sequence ID" value="TSE34656.1"/>
    <property type="molecule type" value="Genomic_DNA"/>
</dbReference>
<dbReference type="Pfam" id="PF09623">
    <property type="entry name" value="Cas_NE0113"/>
    <property type="match status" value="1"/>
</dbReference>
<reference evidence="2 3" key="1">
    <citation type="submission" date="2019-07" db="EMBL/GenBank/DDBJ databases">
        <title>Tepidimonas charontis SPSP-6 draft genome.</title>
        <authorList>
            <person name="Da Costa M.S."/>
            <person name="Froufe H.J.C."/>
            <person name="Egas C."/>
            <person name="Albuquerque L."/>
        </authorList>
    </citation>
    <scope>NUCLEOTIDE SEQUENCE [LARGE SCALE GENOMIC DNA]</scope>
    <source>
        <strain evidence="2 3">SPSP-6</strain>
    </source>
</reference>
<evidence type="ECO:0000313" key="3">
    <source>
        <dbReference type="Proteomes" id="UP000318294"/>
    </source>
</evidence>